<feature type="compositionally biased region" description="Low complexity" evidence="1">
    <location>
        <begin position="318"/>
        <end position="341"/>
    </location>
</feature>
<protein>
    <submittedName>
        <fullName evidence="2">Uncharacterized protein</fullName>
    </submittedName>
</protein>
<gene>
    <name evidence="2" type="ORF">BJG266_LOCUS18090</name>
</gene>
<feature type="compositionally biased region" description="Pro residues" evidence="1">
    <location>
        <begin position="171"/>
        <end position="180"/>
    </location>
</feature>
<feature type="region of interest" description="Disordered" evidence="1">
    <location>
        <begin position="387"/>
        <end position="407"/>
    </location>
</feature>
<feature type="region of interest" description="Disordered" evidence="1">
    <location>
        <begin position="164"/>
        <end position="219"/>
    </location>
</feature>
<reference evidence="2" key="1">
    <citation type="submission" date="2021-02" db="EMBL/GenBank/DDBJ databases">
        <authorList>
            <person name="Nowell W R."/>
        </authorList>
    </citation>
    <scope>NUCLEOTIDE SEQUENCE</scope>
</reference>
<evidence type="ECO:0000313" key="3">
    <source>
        <dbReference type="Proteomes" id="UP000663877"/>
    </source>
</evidence>
<comment type="caution">
    <text evidence="2">The sequence shown here is derived from an EMBL/GenBank/DDBJ whole genome shotgun (WGS) entry which is preliminary data.</text>
</comment>
<accession>A0A814JRI4</accession>
<feature type="region of interest" description="Disordered" evidence="1">
    <location>
        <begin position="297"/>
        <end position="341"/>
    </location>
</feature>
<feature type="compositionally biased region" description="Low complexity" evidence="1">
    <location>
        <begin position="262"/>
        <end position="273"/>
    </location>
</feature>
<name>A0A814JRI4_9BILA</name>
<feature type="region of interest" description="Disordered" evidence="1">
    <location>
        <begin position="258"/>
        <end position="283"/>
    </location>
</feature>
<dbReference type="EMBL" id="CAJNOI010000091">
    <property type="protein sequence ID" value="CAF1041403.1"/>
    <property type="molecule type" value="Genomic_DNA"/>
</dbReference>
<feature type="compositionally biased region" description="Low complexity" evidence="1">
    <location>
        <begin position="387"/>
        <end position="398"/>
    </location>
</feature>
<feature type="compositionally biased region" description="Low complexity" evidence="1">
    <location>
        <begin position="298"/>
        <end position="309"/>
    </location>
</feature>
<dbReference type="Proteomes" id="UP000663877">
    <property type="component" value="Unassembled WGS sequence"/>
</dbReference>
<feature type="compositionally biased region" description="Basic residues" evidence="1">
    <location>
        <begin position="197"/>
        <end position="206"/>
    </location>
</feature>
<dbReference type="AlphaFoldDB" id="A0A814JRI4"/>
<evidence type="ECO:0000256" key="1">
    <source>
        <dbReference type="SAM" id="MobiDB-lite"/>
    </source>
</evidence>
<proteinExistence type="predicted"/>
<organism evidence="2 3">
    <name type="scientific">Adineta steineri</name>
    <dbReference type="NCBI Taxonomy" id="433720"/>
    <lineage>
        <taxon>Eukaryota</taxon>
        <taxon>Metazoa</taxon>
        <taxon>Spiralia</taxon>
        <taxon>Gnathifera</taxon>
        <taxon>Rotifera</taxon>
        <taxon>Eurotatoria</taxon>
        <taxon>Bdelloidea</taxon>
        <taxon>Adinetida</taxon>
        <taxon>Adinetidae</taxon>
        <taxon>Adineta</taxon>
    </lineage>
</organism>
<sequence length="660" mass="76604">MNLTMQQPITYPFYMSSPRIPFSVPWSTNPYHYSPVTQQHYPATYQTSPSLPHVPYPAPFILPHQPRQAQPSRTLHPSSSYTNTRYNHLKQATSHFTRQRFTDTSIQSQRYAIPNHQYRPSKTKSYTDLHQFFQQNSSHLLKAHSWHAINHLQQHQQQPNLNMSYANEMPFNPPPPPPPPVHHHHHHQQQPQQYAPKQKKKSHRKQSSPSPKQVPDHGIVRITTLDEMPIMNNPIYQESQLDPNKNLKINDINHKNYDKELSSSSSNSSSHSSLQKRLNGSLRNDPLLTAAMEDFRQLRQTSSRQTSITSHRRDLSRDSLCSSSTHRSISSRSRSHSQSSFTSLERLEIRRLIKTFKTKDIKNLNNSFQVSSIISSTTEKLITKQQQQQLQSSSSMSLAKPKRSSVTEELDRQFRKIRSNNPDEDLIYVKPSLIHKDKPFDELLYQTKSHTIDSSKFQKLDEKTYENPILSISVPQSSPILSSKSKMNEIKPEYAIPIKHISEVNLRSNKKDEQVRSFSFCKPMNDIINETDQTRPVSMLNWLQYGLTNPLPTTFQPHKNHKNQYDNSLVKENIYASDIDVHIPLSNDKDYLNNQALLKDYLKECKNSSSTQNNSILNDFSRLFTRFGNNKHEHKSKLKTKLHKNNNINNNNNNVRCSIM</sequence>
<evidence type="ECO:0000313" key="2">
    <source>
        <dbReference type="EMBL" id="CAF1041403.1"/>
    </source>
</evidence>